<gene>
    <name evidence="1" type="ORF">RISK_002663</name>
</gene>
<dbReference type="STRING" id="595434.RISK_002663"/>
<proteinExistence type="predicted"/>
<organism evidence="1 2">
    <name type="scientific">Rhodopirellula islandica</name>
    <dbReference type="NCBI Taxonomy" id="595434"/>
    <lineage>
        <taxon>Bacteria</taxon>
        <taxon>Pseudomonadati</taxon>
        <taxon>Planctomycetota</taxon>
        <taxon>Planctomycetia</taxon>
        <taxon>Pirellulales</taxon>
        <taxon>Pirellulaceae</taxon>
        <taxon>Rhodopirellula</taxon>
    </lineage>
</organism>
<keyword evidence="2" id="KW-1185">Reference proteome</keyword>
<dbReference type="EMBL" id="LECT01000020">
    <property type="protein sequence ID" value="KLU05300.1"/>
    <property type="molecule type" value="Genomic_DNA"/>
</dbReference>
<evidence type="ECO:0000313" key="2">
    <source>
        <dbReference type="Proteomes" id="UP000036367"/>
    </source>
</evidence>
<dbReference type="Proteomes" id="UP000036367">
    <property type="component" value="Unassembled WGS sequence"/>
</dbReference>
<reference evidence="1" key="1">
    <citation type="submission" date="2015-05" db="EMBL/GenBank/DDBJ databases">
        <title>Permanent draft genome of Rhodopirellula islandicus K833.</title>
        <authorList>
            <person name="Kizina J."/>
            <person name="Richter M."/>
            <person name="Glockner F.O."/>
            <person name="Harder J."/>
        </authorList>
    </citation>
    <scope>NUCLEOTIDE SEQUENCE [LARGE SCALE GENOMIC DNA]</scope>
    <source>
        <strain evidence="1">K833</strain>
    </source>
</reference>
<protein>
    <submittedName>
        <fullName evidence="1">Uncharacterized protein</fullName>
    </submittedName>
</protein>
<comment type="caution">
    <text evidence="1">The sequence shown here is derived from an EMBL/GenBank/DDBJ whole genome shotgun (WGS) entry which is preliminary data.</text>
</comment>
<dbReference type="AlphaFoldDB" id="A0A0J1BFH4"/>
<sequence length="39" mass="4130">MRSQVHIAELGHGEATRGWCAAEITQSCGSMPPSRSGVM</sequence>
<name>A0A0J1BFH4_RHOIS</name>
<accession>A0A0J1BFH4</accession>
<evidence type="ECO:0000313" key="1">
    <source>
        <dbReference type="EMBL" id="KLU05300.1"/>
    </source>
</evidence>